<dbReference type="Gene3D" id="3.10.620.30">
    <property type="match status" value="1"/>
</dbReference>
<accession>A0A2N5Y2X0</accession>
<feature type="transmembrane region" description="Helical" evidence="1">
    <location>
        <begin position="160"/>
        <end position="181"/>
    </location>
</feature>
<keyword evidence="1" id="KW-1133">Transmembrane helix</keyword>
<comment type="caution">
    <text evidence="3">The sequence shown here is derived from an EMBL/GenBank/DDBJ whole genome shotgun (WGS) entry which is preliminary data.</text>
</comment>
<feature type="transmembrane region" description="Helical" evidence="1">
    <location>
        <begin position="62"/>
        <end position="79"/>
    </location>
</feature>
<organism evidence="3 4">
    <name type="scientific">Kineobactrum sediminis</name>
    <dbReference type="NCBI Taxonomy" id="1905677"/>
    <lineage>
        <taxon>Bacteria</taxon>
        <taxon>Pseudomonadati</taxon>
        <taxon>Pseudomonadota</taxon>
        <taxon>Gammaproteobacteria</taxon>
        <taxon>Cellvibrionales</taxon>
        <taxon>Halieaceae</taxon>
        <taxon>Kineobactrum</taxon>
    </lineage>
</organism>
<dbReference type="OrthoDB" id="9804872at2"/>
<feature type="transmembrane region" description="Helical" evidence="1">
    <location>
        <begin position="106"/>
        <end position="123"/>
    </location>
</feature>
<feature type="transmembrane region" description="Helical" evidence="1">
    <location>
        <begin position="555"/>
        <end position="575"/>
    </location>
</feature>
<feature type="domain" description="Transglutaminase-like" evidence="2">
    <location>
        <begin position="404"/>
        <end position="475"/>
    </location>
</feature>
<keyword evidence="4" id="KW-1185">Reference proteome</keyword>
<evidence type="ECO:0000259" key="2">
    <source>
        <dbReference type="SMART" id="SM00460"/>
    </source>
</evidence>
<keyword evidence="1" id="KW-0812">Transmembrane</keyword>
<dbReference type="SMART" id="SM00460">
    <property type="entry name" value="TGc"/>
    <property type="match status" value="1"/>
</dbReference>
<dbReference type="Pfam" id="PF13559">
    <property type="entry name" value="DUF4129"/>
    <property type="match status" value="1"/>
</dbReference>
<reference evidence="4" key="1">
    <citation type="submission" date="2017-11" db="EMBL/GenBank/DDBJ databases">
        <title>The draft genome sequence of Chromatocurvus sp. F02.</title>
        <authorList>
            <person name="Du Z.-J."/>
            <person name="Chang Y.-Q."/>
        </authorList>
    </citation>
    <scope>NUCLEOTIDE SEQUENCE [LARGE SCALE GENOMIC DNA]</scope>
    <source>
        <strain evidence="4">F02</strain>
    </source>
</reference>
<dbReference type="PANTHER" id="PTHR42736">
    <property type="entry name" value="PROTEIN-GLUTAMINE GAMMA-GLUTAMYLTRANSFERASE"/>
    <property type="match status" value="1"/>
</dbReference>
<keyword evidence="1" id="KW-0472">Membrane</keyword>
<dbReference type="InterPro" id="IPR021878">
    <property type="entry name" value="TgpA_N"/>
</dbReference>
<evidence type="ECO:0000256" key="1">
    <source>
        <dbReference type="SAM" id="Phobius"/>
    </source>
</evidence>
<gene>
    <name evidence="3" type="ORF">CWI75_09200</name>
</gene>
<name>A0A2N5Y2X0_9GAMM</name>
<dbReference type="AlphaFoldDB" id="A0A2N5Y2X0"/>
<dbReference type="InterPro" id="IPR002931">
    <property type="entry name" value="Transglutaminase-like"/>
</dbReference>
<dbReference type="PANTHER" id="PTHR42736:SF1">
    <property type="entry name" value="PROTEIN-GLUTAMINE GAMMA-GLUTAMYLTRANSFERASE"/>
    <property type="match status" value="1"/>
</dbReference>
<dbReference type="InterPro" id="IPR025403">
    <property type="entry name" value="TgpA-like_C"/>
</dbReference>
<proteinExistence type="predicted"/>
<protein>
    <submittedName>
        <fullName evidence="3">DUF3488 domain-containing protein</fullName>
    </submittedName>
</protein>
<feature type="transmembrane region" description="Helical" evidence="1">
    <location>
        <begin position="12"/>
        <end position="41"/>
    </location>
</feature>
<feature type="transmembrane region" description="Helical" evidence="1">
    <location>
        <begin position="129"/>
        <end position="148"/>
    </location>
</feature>
<dbReference type="Pfam" id="PF01841">
    <property type="entry name" value="Transglut_core"/>
    <property type="match status" value="1"/>
</dbReference>
<evidence type="ECO:0000313" key="4">
    <source>
        <dbReference type="Proteomes" id="UP000234845"/>
    </source>
</evidence>
<sequence length="665" mass="75006">MTGQELLPRNALVWIIISQFALLAPHLARLPVWVILVYLVAACWRTMVHQGRWSYPRRWTKLGLILAGFGAIVASYGNLLGLEPMVALLLTAFALKLLELVQRKDAYVLLFLGYFICVTSFLFSQDIVLVLYSLFTVVLVTTALVALHQPGENRFRPGTIRLPATMLAQAFPLMLVLFFLFPRIGPLWTVPVKSHAAKTGVSDFMKPGDISSLSQSGEMAFTVQFEGPIPAQSALYWRGLVFSVLEEGAWRSLRRSEIPAAETRPSIPDKADETPLAYSVLMTPTRQNWLYSLRYAESSQSGLLSTADFRLFTPVEIEDQFRYRARSWLAAPLDIQLSSWRRRAELALPEGENPRSVQLARDMRATSNSDAEFVDAVLGWFNRESFVYTLQPPLLGQNPMDQFLFQTRRGFCEHYAYAFVLMMRAAGVPARVIAGYQGGEVNPVNRTVIVRQFDAHAWAEVWLPGQGWVRVDPTGAVAPERIEFGLEQALVTEGSFLANSPLSLLRYRGVGWVNMLRLRYEALTYRWQSWVVGFNSEQQYQLLEDLFGSIRARNFVILFLVSGILVLVPVAWLLLGRRQQRRANATQQCYLDFCTLLARRGLSRDPGEAPASFAHRVALGNPALAGWAQQFTRDFNHLAYAHDGLAAGEYRRLLAALRAQLRQIP</sequence>
<feature type="transmembrane region" description="Helical" evidence="1">
    <location>
        <begin position="85"/>
        <end position="101"/>
    </location>
</feature>
<dbReference type="Proteomes" id="UP000234845">
    <property type="component" value="Unassembled WGS sequence"/>
</dbReference>
<dbReference type="Pfam" id="PF11992">
    <property type="entry name" value="TgpA_N"/>
    <property type="match status" value="1"/>
</dbReference>
<dbReference type="InterPro" id="IPR052901">
    <property type="entry name" value="Bact_TGase-like"/>
</dbReference>
<dbReference type="SUPFAM" id="SSF54001">
    <property type="entry name" value="Cysteine proteinases"/>
    <property type="match status" value="1"/>
</dbReference>
<dbReference type="EMBL" id="PKLZ01000007">
    <property type="protein sequence ID" value="PLW82740.1"/>
    <property type="molecule type" value="Genomic_DNA"/>
</dbReference>
<dbReference type="RefSeq" id="WP_101521207.1">
    <property type="nucleotide sequence ID" value="NZ_PKLZ01000007.1"/>
</dbReference>
<dbReference type="InterPro" id="IPR038765">
    <property type="entry name" value="Papain-like_cys_pep_sf"/>
</dbReference>
<evidence type="ECO:0000313" key="3">
    <source>
        <dbReference type="EMBL" id="PLW82740.1"/>
    </source>
</evidence>